<dbReference type="PANTHER" id="PTHR45947">
    <property type="entry name" value="SULFOQUINOVOSYL TRANSFERASE SQD2"/>
    <property type="match status" value="1"/>
</dbReference>
<dbReference type="PANTHER" id="PTHR45947:SF3">
    <property type="entry name" value="SULFOQUINOVOSYL TRANSFERASE SQD2"/>
    <property type="match status" value="1"/>
</dbReference>
<sequence>MIKVLVVGSVYPRFQEDNEVPWLRKSVATLRESGVEVEVLAPSYKGLKSHEIDGVPVHRFRYAPKQLEILTHDEGAPTKMAKHPSMQLLAIPYCISGFFSCIRLARQKKFDIIHAHWPFPHALIALGACKIFRIPLVLNFHGAELLLIRKKKWIRPIMKFIIGRASAIFANSRFTAEKISALRPAQIEWSPYGSPLFSGKVPPAHPRNGRYKILFVGRHIERKGIEFLIRAAALLDAEKFEIRIVGKGNLTESLRELTQQIAPKNVVFTGALSPDALRKEYAECNCFALPAIVDSKGDTEGLGVVLIEAMQYGLPVVASDVGGIPDVVVSGETGILVPEKNPQALADAFQKLESDPEMEAALLKGAENRIAEYFNWNRIAEKQIAVYRRLLSR</sequence>
<gene>
    <name evidence="3" type="ORF">SAMN05720469_11850</name>
</gene>
<dbReference type="InterPro" id="IPR050194">
    <property type="entry name" value="Glycosyltransferase_grp1"/>
</dbReference>
<reference evidence="4" key="1">
    <citation type="submission" date="2016-11" db="EMBL/GenBank/DDBJ databases">
        <authorList>
            <person name="Varghese N."/>
            <person name="Submissions S."/>
        </authorList>
    </citation>
    <scope>NUCLEOTIDE SEQUENCE [LARGE SCALE GENOMIC DNA]</scope>
    <source>
        <strain evidence="4">UWOS</strain>
    </source>
</reference>
<protein>
    <submittedName>
        <fullName evidence="3">Glycosyltransferase involved in cell wall bisynthesis</fullName>
    </submittedName>
</protein>
<feature type="domain" description="Glycosyltransferase subfamily 4-like N-terminal" evidence="2">
    <location>
        <begin position="29"/>
        <end position="182"/>
    </location>
</feature>
<dbReference type="Pfam" id="PF00534">
    <property type="entry name" value="Glycos_transf_1"/>
    <property type="match status" value="1"/>
</dbReference>
<dbReference type="SUPFAM" id="SSF53756">
    <property type="entry name" value="UDP-Glycosyltransferase/glycogen phosphorylase"/>
    <property type="match status" value="1"/>
</dbReference>
<proteinExistence type="predicted"/>
<dbReference type="AlphaFoldDB" id="A0A1M6VGM5"/>
<evidence type="ECO:0000259" key="2">
    <source>
        <dbReference type="Pfam" id="PF13439"/>
    </source>
</evidence>
<evidence type="ECO:0000313" key="3">
    <source>
        <dbReference type="EMBL" id="SHK80663.1"/>
    </source>
</evidence>
<dbReference type="Gene3D" id="3.40.50.2000">
    <property type="entry name" value="Glycogen Phosphorylase B"/>
    <property type="match status" value="2"/>
</dbReference>
<dbReference type="RefSeq" id="WP_244889362.1">
    <property type="nucleotide sequence ID" value="NZ_FRAW01000018.1"/>
</dbReference>
<keyword evidence="3" id="KW-0808">Transferase</keyword>
<keyword evidence="4" id="KW-1185">Reference proteome</keyword>
<feature type="domain" description="Glycosyl transferase family 1" evidence="1">
    <location>
        <begin position="208"/>
        <end position="368"/>
    </location>
</feature>
<evidence type="ECO:0000313" key="4">
    <source>
        <dbReference type="Proteomes" id="UP000184275"/>
    </source>
</evidence>
<accession>A0A1M6VGM5</accession>
<organism evidence="3 4">
    <name type="scientific">Fibrobacter intestinalis</name>
    <dbReference type="NCBI Taxonomy" id="28122"/>
    <lineage>
        <taxon>Bacteria</taxon>
        <taxon>Pseudomonadati</taxon>
        <taxon>Fibrobacterota</taxon>
        <taxon>Fibrobacteria</taxon>
        <taxon>Fibrobacterales</taxon>
        <taxon>Fibrobacteraceae</taxon>
        <taxon>Fibrobacter</taxon>
    </lineage>
</organism>
<dbReference type="InterPro" id="IPR028098">
    <property type="entry name" value="Glyco_trans_4-like_N"/>
</dbReference>
<name>A0A1M6VGM5_9BACT</name>
<dbReference type="GO" id="GO:0016757">
    <property type="term" value="F:glycosyltransferase activity"/>
    <property type="evidence" value="ECO:0007669"/>
    <property type="project" value="InterPro"/>
</dbReference>
<dbReference type="EMBL" id="FRAW01000018">
    <property type="protein sequence ID" value="SHK80663.1"/>
    <property type="molecule type" value="Genomic_DNA"/>
</dbReference>
<evidence type="ECO:0000259" key="1">
    <source>
        <dbReference type="Pfam" id="PF00534"/>
    </source>
</evidence>
<dbReference type="Proteomes" id="UP000184275">
    <property type="component" value="Unassembled WGS sequence"/>
</dbReference>
<dbReference type="InterPro" id="IPR001296">
    <property type="entry name" value="Glyco_trans_1"/>
</dbReference>
<dbReference type="Pfam" id="PF13439">
    <property type="entry name" value="Glyco_transf_4"/>
    <property type="match status" value="1"/>
</dbReference>